<organism evidence="2 3">
    <name type="scientific">Daphnia pulex</name>
    <name type="common">Water flea</name>
    <dbReference type="NCBI Taxonomy" id="6669"/>
    <lineage>
        <taxon>Eukaryota</taxon>
        <taxon>Metazoa</taxon>
        <taxon>Ecdysozoa</taxon>
        <taxon>Arthropoda</taxon>
        <taxon>Crustacea</taxon>
        <taxon>Branchiopoda</taxon>
        <taxon>Diplostraca</taxon>
        <taxon>Cladocera</taxon>
        <taxon>Anomopoda</taxon>
        <taxon>Daphniidae</taxon>
        <taxon>Daphnia</taxon>
    </lineage>
</organism>
<reference evidence="2 3" key="1">
    <citation type="journal article" date="2011" name="Science">
        <title>The ecoresponsive genome of Daphnia pulex.</title>
        <authorList>
            <person name="Colbourne J.K."/>
            <person name="Pfrender M.E."/>
            <person name="Gilbert D."/>
            <person name="Thomas W.K."/>
            <person name="Tucker A."/>
            <person name="Oakley T.H."/>
            <person name="Tokishita S."/>
            <person name="Aerts A."/>
            <person name="Arnold G.J."/>
            <person name="Basu M.K."/>
            <person name="Bauer D.J."/>
            <person name="Caceres C.E."/>
            <person name="Carmel L."/>
            <person name="Casola C."/>
            <person name="Choi J.H."/>
            <person name="Detter J.C."/>
            <person name="Dong Q."/>
            <person name="Dusheyko S."/>
            <person name="Eads B.D."/>
            <person name="Frohlich T."/>
            <person name="Geiler-Samerotte K.A."/>
            <person name="Gerlach D."/>
            <person name="Hatcher P."/>
            <person name="Jogdeo S."/>
            <person name="Krijgsveld J."/>
            <person name="Kriventseva E.V."/>
            <person name="Kultz D."/>
            <person name="Laforsch C."/>
            <person name="Lindquist E."/>
            <person name="Lopez J."/>
            <person name="Manak J.R."/>
            <person name="Muller J."/>
            <person name="Pangilinan J."/>
            <person name="Patwardhan R.P."/>
            <person name="Pitluck S."/>
            <person name="Pritham E.J."/>
            <person name="Rechtsteiner A."/>
            <person name="Rho M."/>
            <person name="Rogozin I.B."/>
            <person name="Sakarya O."/>
            <person name="Salamov A."/>
            <person name="Schaack S."/>
            <person name="Shapiro H."/>
            <person name="Shiga Y."/>
            <person name="Skalitzky C."/>
            <person name="Smith Z."/>
            <person name="Souvorov A."/>
            <person name="Sung W."/>
            <person name="Tang Z."/>
            <person name="Tsuchiya D."/>
            <person name="Tu H."/>
            <person name="Vos H."/>
            <person name="Wang M."/>
            <person name="Wolf Y.I."/>
            <person name="Yamagata H."/>
            <person name="Yamada T."/>
            <person name="Ye Y."/>
            <person name="Shaw J.R."/>
            <person name="Andrews J."/>
            <person name="Crease T.J."/>
            <person name="Tang H."/>
            <person name="Lucas S.M."/>
            <person name="Robertson H.M."/>
            <person name="Bork P."/>
            <person name="Koonin E.V."/>
            <person name="Zdobnov E.M."/>
            <person name="Grigoriev I.V."/>
            <person name="Lynch M."/>
            <person name="Boore J.L."/>
        </authorList>
    </citation>
    <scope>NUCLEOTIDE SEQUENCE [LARGE SCALE GENOMIC DNA]</scope>
</reference>
<dbReference type="OrthoDB" id="10374254at2759"/>
<dbReference type="EMBL" id="GL732696">
    <property type="protein sequence ID" value="EFX66672.1"/>
    <property type="molecule type" value="Genomic_DNA"/>
</dbReference>
<dbReference type="InParanoid" id="E9HNI2"/>
<evidence type="ECO:0000256" key="1">
    <source>
        <dbReference type="SAM" id="SignalP"/>
    </source>
</evidence>
<proteinExistence type="predicted"/>
<name>E9HNI2_DAPPU</name>
<accession>E9HNI2</accession>
<feature type="chain" id="PRO_5003241236" evidence="1">
    <location>
        <begin position="20"/>
        <end position="57"/>
    </location>
</feature>
<dbReference type="AlphaFoldDB" id="E9HNI2"/>
<dbReference type="HOGENOM" id="CLU_2998525_0_0_1"/>
<keyword evidence="3" id="KW-1185">Reference proteome</keyword>
<evidence type="ECO:0000313" key="2">
    <source>
        <dbReference type="EMBL" id="EFX66672.1"/>
    </source>
</evidence>
<gene>
    <name evidence="2" type="ORF">DAPPUDRAFT_302482</name>
</gene>
<evidence type="ECO:0000313" key="3">
    <source>
        <dbReference type="Proteomes" id="UP000000305"/>
    </source>
</evidence>
<sequence length="57" mass="5729">MDLGGLLLVFCGLIVLGAAIGMCAKCRRGRSGGVDFGTTPGTVNTKGSENIVTVEDG</sequence>
<dbReference type="Proteomes" id="UP000000305">
    <property type="component" value="Unassembled WGS sequence"/>
</dbReference>
<keyword evidence="1" id="KW-0732">Signal</keyword>
<dbReference type="KEGG" id="dpx:DAPPUDRAFT_302482"/>
<protein>
    <submittedName>
        <fullName evidence="2">Uncharacterized protein</fullName>
    </submittedName>
</protein>
<feature type="signal peptide" evidence="1">
    <location>
        <begin position="1"/>
        <end position="19"/>
    </location>
</feature>